<feature type="transmembrane region" description="Helical" evidence="1">
    <location>
        <begin position="57"/>
        <end position="77"/>
    </location>
</feature>
<evidence type="ECO:0000256" key="1">
    <source>
        <dbReference type="SAM" id="Phobius"/>
    </source>
</evidence>
<keyword evidence="1" id="KW-1133">Transmembrane helix</keyword>
<gene>
    <name evidence="2" type="ORF">S01H4_00564</name>
</gene>
<organism evidence="2">
    <name type="scientific">marine sediment metagenome</name>
    <dbReference type="NCBI Taxonomy" id="412755"/>
    <lineage>
        <taxon>unclassified sequences</taxon>
        <taxon>metagenomes</taxon>
        <taxon>ecological metagenomes</taxon>
    </lineage>
</organism>
<accession>X0ZTD1</accession>
<feature type="transmembrane region" description="Helical" evidence="1">
    <location>
        <begin position="84"/>
        <end position="102"/>
    </location>
</feature>
<dbReference type="EMBL" id="BART01000080">
    <property type="protein sequence ID" value="GAG63698.1"/>
    <property type="molecule type" value="Genomic_DNA"/>
</dbReference>
<reference evidence="2" key="1">
    <citation type="journal article" date="2014" name="Front. Microbiol.">
        <title>High frequency of phylogenetically diverse reductive dehalogenase-homologous genes in deep subseafloor sedimentary metagenomes.</title>
        <authorList>
            <person name="Kawai M."/>
            <person name="Futagami T."/>
            <person name="Toyoda A."/>
            <person name="Takaki Y."/>
            <person name="Nishi S."/>
            <person name="Hori S."/>
            <person name="Arai W."/>
            <person name="Tsubouchi T."/>
            <person name="Morono Y."/>
            <person name="Uchiyama I."/>
            <person name="Ito T."/>
            <person name="Fujiyama A."/>
            <person name="Inagaki F."/>
            <person name="Takami H."/>
        </authorList>
    </citation>
    <scope>NUCLEOTIDE SEQUENCE</scope>
    <source>
        <strain evidence="2">Expedition CK06-06</strain>
    </source>
</reference>
<proteinExistence type="predicted"/>
<keyword evidence="1" id="KW-0472">Membrane</keyword>
<evidence type="ECO:0000313" key="2">
    <source>
        <dbReference type="EMBL" id="GAG63698.1"/>
    </source>
</evidence>
<comment type="caution">
    <text evidence="2">The sequence shown here is derived from an EMBL/GenBank/DDBJ whole genome shotgun (WGS) entry which is preliminary data.</text>
</comment>
<keyword evidence="1" id="KW-0812">Transmembrane</keyword>
<protein>
    <submittedName>
        <fullName evidence="2">Uncharacterized protein</fullName>
    </submittedName>
</protein>
<dbReference type="AlphaFoldDB" id="X0ZTD1"/>
<name>X0ZTD1_9ZZZZ</name>
<feature type="transmembrane region" description="Helical" evidence="1">
    <location>
        <begin position="15"/>
        <end position="37"/>
    </location>
</feature>
<sequence length="122" mass="13726">MIYEVYRTQGKSTKWASLVLLIVFIAEIIFIVANISFDLVEFLGVTEKRVGGYNVPLGDIKAVGPAIMAILSIVLFVRTRGRYTKWLAVIIFITSFAILYALDPTIFSRLLRIGIDEGLKRI</sequence>